<evidence type="ECO:0000259" key="2">
    <source>
        <dbReference type="Pfam" id="PF07584"/>
    </source>
</evidence>
<dbReference type="CDD" id="cd00198">
    <property type="entry name" value="vWFA"/>
    <property type="match status" value="1"/>
</dbReference>
<dbReference type="Pfam" id="PF07584">
    <property type="entry name" value="BatA"/>
    <property type="match status" value="1"/>
</dbReference>
<dbReference type="NCBIfam" id="TIGR02226">
    <property type="entry name" value="two_anch"/>
    <property type="match status" value="1"/>
</dbReference>
<evidence type="ECO:0000256" key="1">
    <source>
        <dbReference type="SAM" id="Phobius"/>
    </source>
</evidence>
<evidence type="ECO:0000259" key="3">
    <source>
        <dbReference type="Pfam" id="PF13519"/>
    </source>
</evidence>
<dbReference type="EMBL" id="CADCUQ010000722">
    <property type="protein sequence ID" value="CAA9425431.1"/>
    <property type="molecule type" value="Genomic_DNA"/>
</dbReference>
<dbReference type="PANTHER" id="PTHR37464">
    <property type="entry name" value="BLL2463 PROTEIN"/>
    <property type="match status" value="1"/>
</dbReference>
<proteinExistence type="predicted"/>
<keyword evidence="1" id="KW-0472">Membrane</keyword>
<feature type="non-terminal residue" evidence="4">
    <location>
        <position position="273"/>
    </location>
</feature>
<dbReference type="InterPro" id="IPR024163">
    <property type="entry name" value="Aerotolerance_reg_N"/>
</dbReference>
<evidence type="ECO:0008006" key="5">
    <source>
        <dbReference type="Google" id="ProtNLM"/>
    </source>
</evidence>
<feature type="domain" description="Aerotolerance regulator N-terminal" evidence="2">
    <location>
        <begin position="46"/>
        <end position="113"/>
    </location>
</feature>
<dbReference type="PANTHER" id="PTHR37464:SF1">
    <property type="entry name" value="BLL2463 PROTEIN"/>
    <property type="match status" value="1"/>
</dbReference>
<dbReference type="InterPro" id="IPR036465">
    <property type="entry name" value="vWFA_dom_sf"/>
</dbReference>
<keyword evidence="1" id="KW-1133">Transmembrane helix</keyword>
<feature type="domain" description="VWFA" evidence="3">
    <location>
        <begin position="132"/>
        <end position="241"/>
    </location>
</feature>
<dbReference type="SUPFAM" id="SSF53300">
    <property type="entry name" value="vWA-like"/>
    <property type="match status" value="1"/>
</dbReference>
<sequence length="273" mass="29222">MTFEIPGNLAALGGPSGSWLLAPGFSPSASPPFSLAVGFVTWSFVAAGVGAMAIPIVIHILNRRRFKTVTWAAMEFLLRAMRKNRRRLRFEQWVLLATRCAVVVLLGMALARPLGCENATMALVGGRTGVSVIVIDNSYSMAYEVNRPGGKTHLDNAKRVAKELVDRASRDGGVAVIVASAPAGAVVARPSHNPQDVKDAIDRIAQSYGGTDLPGALQLALRVADESQALPDKSLYLFTDATNSAWRSPDQAEALARLGPEVARVFRVSHHNL</sequence>
<evidence type="ECO:0000313" key="4">
    <source>
        <dbReference type="EMBL" id="CAA9425431.1"/>
    </source>
</evidence>
<gene>
    <name evidence="4" type="ORF">AVDCRST_MAG64-3136</name>
</gene>
<feature type="transmembrane region" description="Helical" evidence="1">
    <location>
        <begin position="93"/>
        <end position="111"/>
    </location>
</feature>
<keyword evidence="1" id="KW-0812">Transmembrane</keyword>
<dbReference type="InterPro" id="IPR011933">
    <property type="entry name" value="Double_TM_dom"/>
</dbReference>
<feature type="transmembrane region" description="Helical" evidence="1">
    <location>
        <begin position="33"/>
        <end position="58"/>
    </location>
</feature>
<dbReference type="Pfam" id="PF13519">
    <property type="entry name" value="VWA_2"/>
    <property type="match status" value="1"/>
</dbReference>
<accession>A0A6J4PU13</accession>
<reference evidence="4" key="1">
    <citation type="submission" date="2020-02" db="EMBL/GenBank/DDBJ databases">
        <authorList>
            <person name="Meier V. D."/>
        </authorList>
    </citation>
    <scope>NUCLEOTIDE SEQUENCE</scope>
    <source>
        <strain evidence="4">AVDCRST_MAG64</strain>
    </source>
</reference>
<dbReference type="Gene3D" id="3.40.50.410">
    <property type="entry name" value="von Willebrand factor, type A domain"/>
    <property type="match status" value="1"/>
</dbReference>
<dbReference type="InterPro" id="IPR002035">
    <property type="entry name" value="VWF_A"/>
</dbReference>
<name>A0A6J4PU13_9BACT</name>
<protein>
    <recommendedName>
        <fullName evidence="5">VWFA domain-containing protein</fullName>
    </recommendedName>
</protein>
<dbReference type="AlphaFoldDB" id="A0A6J4PU13"/>
<organism evidence="4">
    <name type="scientific">uncultured Phycisphaerae bacterium</name>
    <dbReference type="NCBI Taxonomy" id="904963"/>
    <lineage>
        <taxon>Bacteria</taxon>
        <taxon>Pseudomonadati</taxon>
        <taxon>Planctomycetota</taxon>
        <taxon>Phycisphaerae</taxon>
        <taxon>environmental samples</taxon>
    </lineage>
</organism>